<feature type="region of interest" description="Disordered" evidence="1">
    <location>
        <begin position="250"/>
        <end position="383"/>
    </location>
</feature>
<dbReference type="PANTHER" id="PTHR33349:SF20">
    <property type="entry name" value="CHROMO DOMAIN CEC-LIKE PROTEIN"/>
    <property type="match status" value="1"/>
</dbReference>
<organism evidence="3 4">
    <name type="scientific">Heracleum sosnowskyi</name>
    <dbReference type="NCBI Taxonomy" id="360622"/>
    <lineage>
        <taxon>Eukaryota</taxon>
        <taxon>Viridiplantae</taxon>
        <taxon>Streptophyta</taxon>
        <taxon>Embryophyta</taxon>
        <taxon>Tracheophyta</taxon>
        <taxon>Spermatophyta</taxon>
        <taxon>Magnoliopsida</taxon>
        <taxon>eudicotyledons</taxon>
        <taxon>Gunneridae</taxon>
        <taxon>Pentapetalae</taxon>
        <taxon>asterids</taxon>
        <taxon>campanulids</taxon>
        <taxon>Apiales</taxon>
        <taxon>Apiaceae</taxon>
        <taxon>Apioideae</taxon>
        <taxon>apioid superclade</taxon>
        <taxon>Tordylieae</taxon>
        <taxon>Tordyliinae</taxon>
        <taxon>Heracleum</taxon>
    </lineage>
</organism>
<feature type="compositionally biased region" description="Low complexity" evidence="1">
    <location>
        <begin position="102"/>
        <end position="115"/>
    </location>
</feature>
<accession>A0AAD8MFA8</accession>
<reference evidence="3" key="2">
    <citation type="submission" date="2023-05" db="EMBL/GenBank/DDBJ databases">
        <authorList>
            <person name="Schelkunov M.I."/>
        </authorList>
    </citation>
    <scope>NUCLEOTIDE SEQUENCE</scope>
    <source>
        <strain evidence="3">Hsosn_3</strain>
        <tissue evidence="3">Leaf</tissue>
    </source>
</reference>
<gene>
    <name evidence="3" type="ORF">POM88_036085</name>
</gene>
<feature type="compositionally biased region" description="Basic and acidic residues" evidence="1">
    <location>
        <begin position="327"/>
        <end position="383"/>
    </location>
</feature>
<comment type="caution">
    <text evidence="3">The sequence shown here is derived from an EMBL/GenBank/DDBJ whole genome shotgun (WGS) entry which is preliminary data.</text>
</comment>
<evidence type="ECO:0000259" key="2">
    <source>
        <dbReference type="Pfam" id="PF07839"/>
    </source>
</evidence>
<feature type="region of interest" description="Disordered" evidence="1">
    <location>
        <begin position="32"/>
        <end position="199"/>
    </location>
</feature>
<protein>
    <recommendedName>
        <fullName evidence="2">Calmodulin-binding domain-containing protein</fullName>
    </recommendedName>
</protein>
<dbReference type="Proteomes" id="UP001237642">
    <property type="component" value="Unassembled WGS sequence"/>
</dbReference>
<keyword evidence="4" id="KW-1185">Reference proteome</keyword>
<dbReference type="PANTHER" id="PTHR33349">
    <property type="entry name" value="EMB|CAB62594.1"/>
    <property type="match status" value="1"/>
</dbReference>
<name>A0AAD8MFA8_9APIA</name>
<dbReference type="InterPro" id="IPR012417">
    <property type="entry name" value="CaM-bd_dom_pln"/>
</dbReference>
<feature type="compositionally biased region" description="Basic and acidic residues" evidence="1">
    <location>
        <begin position="257"/>
        <end position="269"/>
    </location>
</feature>
<evidence type="ECO:0000256" key="1">
    <source>
        <dbReference type="SAM" id="MobiDB-lite"/>
    </source>
</evidence>
<evidence type="ECO:0000313" key="3">
    <source>
        <dbReference type="EMBL" id="KAK1369993.1"/>
    </source>
</evidence>
<evidence type="ECO:0000313" key="4">
    <source>
        <dbReference type="Proteomes" id="UP001237642"/>
    </source>
</evidence>
<dbReference type="Pfam" id="PF07839">
    <property type="entry name" value="CaM_binding"/>
    <property type="match status" value="1"/>
</dbReference>
<feature type="compositionally biased region" description="Basic and acidic residues" evidence="1">
    <location>
        <begin position="163"/>
        <end position="199"/>
    </location>
</feature>
<dbReference type="GO" id="GO:0005516">
    <property type="term" value="F:calmodulin binding"/>
    <property type="evidence" value="ECO:0007669"/>
    <property type="project" value="InterPro"/>
</dbReference>
<feature type="compositionally biased region" description="Basic and acidic residues" evidence="1">
    <location>
        <begin position="276"/>
        <end position="309"/>
    </location>
</feature>
<dbReference type="AlphaFoldDB" id="A0AAD8MFA8"/>
<reference evidence="3" key="1">
    <citation type="submission" date="2023-02" db="EMBL/GenBank/DDBJ databases">
        <title>Genome of toxic invasive species Heracleum sosnowskyi carries increased number of genes despite the absence of recent whole-genome duplications.</title>
        <authorList>
            <person name="Schelkunov M."/>
            <person name="Shtratnikova V."/>
            <person name="Makarenko M."/>
            <person name="Klepikova A."/>
            <person name="Omelchenko D."/>
            <person name="Novikova G."/>
            <person name="Obukhova E."/>
            <person name="Bogdanov V."/>
            <person name="Penin A."/>
            <person name="Logacheva M."/>
        </authorList>
    </citation>
    <scope>NUCLEOTIDE SEQUENCE</scope>
    <source>
        <strain evidence="3">Hsosn_3</strain>
        <tissue evidence="3">Leaf</tissue>
    </source>
</reference>
<proteinExistence type="predicted"/>
<feature type="domain" description="Calmodulin-binding" evidence="2">
    <location>
        <begin position="331"/>
        <end position="434"/>
    </location>
</feature>
<sequence length="436" mass="48050">MYDGILFAQLKGGPAIKWQPERRTQVLALLRKNGESYPLVKPVSTKASSSTLQKPDLAPRRSFSSKPLSSPRKPAPAATAERSPTTTGPVVRPKPRTERSRSSLSLKAPASSSPRSKVDTTARKPVPVKSSRLATRPATTAVYVKKQPQSNAVPKTLKSKSISADRDSPKKSDSINEIDATKSDHHEVETEYCQDSHDQESVCSSVIDANNEIDNTELSPDLLHDDEQLEQINEDAYLLSEASTVVSEIEQSEAAELENKVNEVTEKLQQDNANNDESRNDAENADDANSKKDGLELEEEKVTNNETTEKNYVAAAEEEEKPEDDNNEKSADREKPVDDNNEKSADREKPVDEKNEKSADKEKEVEKVSGADEQVKSENNDTKKKINTISARWSNKKEASAAPNAVIEEAASKLRVNRKNKVLALVGAFETVMSQD</sequence>
<dbReference type="EMBL" id="JAUIZM010000008">
    <property type="protein sequence ID" value="KAK1369993.1"/>
    <property type="molecule type" value="Genomic_DNA"/>
</dbReference>
<feature type="compositionally biased region" description="Acidic residues" evidence="1">
    <location>
        <begin position="316"/>
        <end position="326"/>
    </location>
</feature>